<keyword evidence="6" id="KW-1133">Transmembrane helix</keyword>
<comment type="caution">
    <text evidence="8">The sequence shown here is derived from an EMBL/GenBank/DDBJ whole genome shotgun (WGS) entry which is preliminary data.</text>
</comment>
<organism evidence="8 9">
    <name type="scientific">Candidatus Yanofskybacteria bacterium GW2011_GWA1_48_10</name>
    <dbReference type="NCBI Taxonomy" id="1619022"/>
    <lineage>
        <taxon>Bacteria</taxon>
        <taxon>Candidatus Yanofskyibacteriota</taxon>
    </lineage>
</organism>
<keyword evidence="3" id="KW-0133">Cell shape</keyword>
<accession>A0A0G1WI88</accession>
<dbReference type="Proteomes" id="UP000034403">
    <property type="component" value="Unassembled WGS sequence"/>
</dbReference>
<dbReference type="Gene3D" id="2.40.10.350">
    <property type="entry name" value="Rod shape-determining protein MreC, domain 2"/>
    <property type="match status" value="1"/>
</dbReference>
<name>A0A0G1WI88_9BACT</name>
<dbReference type="Pfam" id="PF04085">
    <property type="entry name" value="MreC"/>
    <property type="match status" value="1"/>
</dbReference>
<evidence type="ECO:0000259" key="7">
    <source>
        <dbReference type="Pfam" id="PF04085"/>
    </source>
</evidence>
<evidence type="ECO:0000256" key="6">
    <source>
        <dbReference type="SAM" id="Phobius"/>
    </source>
</evidence>
<feature type="transmembrane region" description="Helical" evidence="6">
    <location>
        <begin position="6"/>
        <end position="26"/>
    </location>
</feature>
<evidence type="ECO:0000256" key="5">
    <source>
        <dbReference type="SAM" id="Coils"/>
    </source>
</evidence>
<sequence>MRNNRPYGVFAFGVVIIAGIIILNFFSLRAVRAQYVPGQSGLSAAFDLTGQFREWLIYLGKWKSLAVENKNLNRELEKRESLNAKISALEAENEFLRQSLNLPLAIRREMIEAGIFSMVMDSAGYRALINKGDKAGLKPDQVVISPEGLLAGKVGAVYSNSAEVILVPDPQFTATVKVLSGRTSGIVKGALKDGLEMSLVSQSDLISEGDLLVTTGDDFFPAGLVVGKVKNIQNSETELFQRVKVDPAFQPRSSSVVIIK</sequence>
<dbReference type="PANTHER" id="PTHR34138">
    <property type="entry name" value="CELL SHAPE-DETERMINING PROTEIN MREC"/>
    <property type="match status" value="1"/>
</dbReference>
<dbReference type="PANTHER" id="PTHR34138:SF1">
    <property type="entry name" value="CELL SHAPE-DETERMINING PROTEIN MREC"/>
    <property type="match status" value="1"/>
</dbReference>
<keyword evidence="6" id="KW-0812">Transmembrane</keyword>
<dbReference type="InterPro" id="IPR055342">
    <property type="entry name" value="MreC_beta-barrel_core"/>
</dbReference>
<proteinExistence type="inferred from homology"/>
<keyword evidence="6" id="KW-0472">Membrane</keyword>
<keyword evidence="5" id="KW-0175">Coiled coil</keyword>
<dbReference type="GO" id="GO:0008360">
    <property type="term" value="P:regulation of cell shape"/>
    <property type="evidence" value="ECO:0007669"/>
    <property type="project" value="UniProtKB-KW"/>
</dbReference>
<dbReference type="InterPro" id="IPR007221">
    <property type="entry name" value="MreC"/>
</dbReference>
<evidence type="ECO:0000313" key="9">
    <source>
        <dbReference type="Proteomes" id="UP000034403"/>
    </source>
</evidence>
<dbReference type="Gene3D" id="2.40.10.340">
    <property type="entry name" value="Rod shape-determining protein MreC, domain 1"/>
    <property type="match status" value="1"/>
</dbReference>
<evidence type="ECO:0000256" key="2">
    <source>
        <dbReference type="ARBA" id="ARBA00013855"/>
    </source>
</evidence>
<comment type="similarity">
    <text evidence="1">Belongs to the MreC family.</text>
</comment>
<gene>
    <name evidence="8" type="ORF">UY20_C0002G0008</name>
</gene>
<reference evidence="8 9" key="1">
    <citation type="journal article" date="2015" name="Nature">
        <title>rRNA introns, odd ribosomes, and small enigmatic genomes across a large radiation of phyla.</title>
        <authorList>
            <person name="Brown C.T."/>
            <person name="Hug L.A."/>
            <person name="Thomas B.C."/>
            <person name="Sharon I."/>
            <person name="Castelle C.J."/>
            <person name="Singh A."/>
            <person name="Wilkins M.J."/>
            <person name="Williams K.H."/>
            <person name="Banfield J.F."/>
        </authorList>
    </citation>
    <scope>NUCLEOTIDE SEQUENCE [LARGE SCALE GENOMIC DNA]</scope>
</reference>
<feature type="domain" description="Rod shape-determining protein MreC beta-barrel core" evidence="7">
    <location>
        <begin position="127"/>
        <end position="259"/>
    </location>
</feature>
<feature type="coiled-coil region" evidence="5">
    <location>
        <begin position="65"/>
        <end position="99"/>
    </location>
</feature>
<dbReference type="NCBIfam" id="TIGR00219">
    <property type="entry name" value="mreC"/>
    <property type="match status" value="1"/>
</dbReference>
<dbReference type="InterPro" id="IPR042177">
    <property type="entry name" value="Cell/Rod_1"/>
</dbReference>
<dbReference type="InterPro" id="IPR042175">
    <property type="entry name" value="Cell/Rod_MreC_2"/>
</dbReference>
<evidence type="ECO:0000313" key="8">
    <source>
        <dbReference type="EMBL" id="KKU90028.1"/>
    </source>
</evidence>
<evidence type="ECO:0000256" key="3">
    <source>
        <dbReference type="ARBA" id="ARBA00022960"/>
    </source>
</evidence>
<dbReference type="EMBL" id="LCPC01000002">
    <property type="protein sequence ID" value="KKU90028.1"/>
    <property type="molecule type" value="Genomic_DNA"/>
</dbReference>
<dbReference type="AlphaFoldDB" id="A0A0G1WI88"/>
<evidence type="ECO:0000256" key="4">
    <source>
        <dbReference type="ARBA" id="ARBA00032089"/>
    </source>
</evidence>
<evidence type="ECO:0000256" key="1">
    <source>
        <dbReference type="ARBA" id="ARBA00009369"/>
    </source>
</evidence>
<protein>
    <recommendedName>
        <fullName evidence="2">Cell shape-determining protein MreC</fullName>
    </recommendedName>
    <alternativeName>
        <fullName evidence="4">Cell shape protein MreC</fullName>
    </alternativeName>
</protein>
<dbReference type="GO" id="GO:0005886">
    <property type="term" value="C:plasma membrane"/>
    <property type="evidence" value="ECO:0007669"/>
    <property type="project" value="TreeGrafter"/>
</dbReference>